<feature type="compositionally biased region" description="Pro residues" evidence="1">
    <location>
        <begin position="271"/>
        <end position="280"/>
    </location>
</feature>
<feature type="compositionally biased region" description="Low complexity" evidence="1">
    <location>
        <begin position="179"/>
        <end position="203"/>
    </location>
</feature>
<reference evidence="4" key="1">
    <citation type="journal article" date="2015" name="Nat. Genet.">
        <title>The genome and transcriptome of the zoonotic hookworm Ancylostoma ceylanicum identify infection-specific gene families.</title>
        <authorList>
            <person name="Schwarz E.M."/>
            <person name="Hu Y."/>
            <person name="Antoshechkin I."/>
            <person name="Miller M.M."/>
            <person name="Sternberg P.W."/>
            <person name="Aroian R.V."/>
        </authorList>
    </citation>
    <scope>NUCLEOTIDE SEQUENCE</scope>
    <source>
        <strain evidence="4">HY135</strain>
    </source>
</reference>
<dbReference type="OrthoDB" id="5871972at2759"/>
<dbReference type="AlphaFoldDB" id="A0A016RSE8"/>
<gene>
    <name evidence="3" type="primary">Acey_s0389.g524</name>
    <name evidence="3" type="ORF">Y032_0389g524</name>
</gene>
<dbReference type="STRING" id="53326.A0A016RSE8"/>
<feature type="transmembrane region" description="Helical" evidence="2">
    <location>
        <begin position="12"/>
        <end position="35"/>
    </location>
</feature>
<evidence type="ECO:0000256" key="1">
    <source>
        <dbReference type="SAM" id="MobiDB-lite"/>
    </source>
</evidence>
<proteinExistence type="predicted"/>
<evidence type="ECO:0000256" key="2">
    <source>
        <dbReference type="SAM" id="Phobius"/>
    </source>
</evidence>
<accession>A0A016RSE8</accession>
<feature type="compositionally biased region" description="Polar residues" evidence="1">
    <location>
        <begin position="204"/>
        <end position="219"/>
    </location>
</feature>
<keyword evidence="2" id="KW-0472">Membrane</keyword>
<feature type="compositionally biased region" description="Low complexity" evidence="1">
    <location>
        <begin position="65"/>
        <end position="81"/>
    </location>
</feature>
<keyword evidence="4" id="KW-1185">Reference proteome</keyword>
<dbReference type="Proteomes" id="UP000024635">
    <property type="component" value="Unassembled WGS sequence"/>
</dbReference>
<protein>
    <submittedName>
        <fullName evidence="3">Uncharacterized protein</fullName>
    </submittedName>
</protein>
<feature type="region of interest" description="Disordered" evidence="1">
    <location>
        <begin position="124"/>
        <end position="281"/>
    </location>
</feature>
<dbReference type="EMBL" id="JARK01001725">
    <property type="protein sequence ID" value="EYB81221.1"/>
    <property type="molecule type" value="Genomic_DNA"/>
</dbReference>
<organism evidence="3 4">
    <name type="scientific">Ancylostoma ceylanicum</name>
    <dbReference type="NCBI Taxonomy" id="53326"/>
    <lineage>
        <taxon>Eukaryota</taxon>
        <taxon>Metazoa</taxon>
        <taxon>Ecdysozoa</taxon>
        <taxon>Nematoda</taxon>
        <taxon>Chromadorea</taxon>
        <taxon>Rhabditida</taxon>
        <taxon>Rhabditina</taxon>
        <taxon>Rhabditomorpha</taxon>
        <taxon>Strongyloidea</taxon>
        <taxon>Ancylostomatidae</taxon>
        <taxon>Ancylostomatinae</taxon>
        <taxon>Ancylostoma</taxon>
    </lineage>
</organism>
<keyword evidence="2" id="KW-1133">Transmembrane helix</keyword>
<feature type="region of interest" description="Disordered" evidence="1">
    <location>
        <begin position="39"/>
        <end position="82"/>
    </location>
</feature>
<keyword evidence="2" id="KW-0812">Transmembrane</keyword>
<feature type="compositionally biased region" description="Polar residues" evidence="1">
    <location>
        <begin position="48"/>
        <end position="63"/>
    </location>
</feature>
<comment type="caution">
    <text evidence="3">The sequence shown here is derived from an EMBL/GenBank/DDBJ whole genome shotgun (WGS) entry which is preliminary data.</text>
</comment>
<evidence type="ECO:0000313" key="4">
    <source>
        <dbReference type="Proteomes" id="UP000024635"/>
    </source>
</evidence>
<name>A0A016RSE8_9BILA</name>
<feature type="compositionally biased region" description="Low complexity" evidence="1">
    <location>
        <begin position="232"/>
        <end position="270"/>
    </location>
</feature>
<sequence length="509" mass="56455">MISGAMKKAFKWGIVAAVAVAIIAAIIAVVLVVLMKNKEDNSDHGRPQETTLESEPRTSTRPRASTGTRTAVPTGTTRTSTKYNANLNNFPLHLKPQVLPFPQNNFPLSLFKLLLQVPINLRRQHRKSNQRPRQDLDHQPLRRQLRPRKPQGLLRSTPQTSPPHFANPNMPSPTGATLSTRASTSTEQSSTSLETTSASISTEQASTKPLQTTTSGTDQSQKTTSEIESKTSTRPRSSSASKTTIPTTTTSPSTKYTTNPTSSLSLQPSEPTEPPSPTPTLNPNGLYCLLVGDMYNFNDKAAYEWEAIHIEDIGMFFFRESPISKIGLWAYGHTDYPKTPDLNRMSSNYREHRQECGNMKYRHRSDPLTTSSAIRILNELPWNKSAAKCLIFISAQKDTHSLPQLNPQNKTLKRIVAIGHNNNDLSEVAGPNGIAVTTTILWDEQDYRRVMDAIMGRVTRRPTTEQVSTPSANPLQTTTGDHFTSKLLAWKELATSALVVMDVMKNDRL</sequence>
<evidence type="ECO:0000313" key="3">
    <source>
        <dbReference type="EMBL" id="EYB81221.1"/>
    </source>
</evidence>